<dbReference type="AlphaFoldDB" id="A0A2S0MAZ5"/>
<name>A0A2S0MAZ5_9BURK</name>
<dbReference type="OrthoDB" id="363355at2"/>
<gene>
    <name evidence="3" type="ORF">C6570_01340</name>
</gene>
<sequence length="1087" mass="113760">MNDKVVGVKIAVDNAEAKPRLSEIAAAIDQLGRKQGQMAQSSVQAGGLVNSTSRSIKSGIESISEQLDRARGQLLGFLGVQQGIAGAQEVARLVGEYRDLEARIGLVVGRGQQLAGAMDDVQGVALRTNSALEETGNLFARIAKVGKDAGLSTQDASAQSLRLTETINQAIQIGGASAEASKAAITQLIQGLQGGVLRGDEFNSVMEQAPRLAQAMADGLGVNTGELRKMAEAGQLTSETVISALRKQTDVVKGEFAQVPVTVGRAMENLRTSFQRYLADTDQANGATAAAAKSIGLLADNIGTVASAMTHAGMTFGAWKALNMARNWLEIKLAVEADTAATVGNTTAKGANTAATRGGATAARDGAAAAGAHAAATRESAAAQTAHAAASQAATAAMRAQRVALEAERAAVPSNAKAWGEMGAALGSATAKKEAAGAAAAATTSKLGLLTGAVGGLVRGFGPLLALDIALNFKSYGTWIGEAAAKLMGYKDRSAELAEQEKLNARIAAESAEMRRDLALKTQDAIEKQFELSKAARAASAEFDKLTKDGKTAAEAVSEITKGFDLTKTDGIKDFASTLDKLLADGKIGVGEFQAAWASALDGKDLLQFETMARAAFMGSQREAERLAQLTDSTLREAVKRTGLDYDNLRGKISASARGAINDTDQIIDGLDRLKAQGVDTGRALEASIAKGINAADSQQAIEAVRAQIESMRRVLGDKVTDGLLDQAKQKARELSDELDRSRPGVNSLREAFAELGMKSRDELSKTARRAEDAYAMMVRAGAQEGESYVAWQERKRRAAEVMVERMIAANGGIASTAIQARAAQEGVKLSIDDVGRATVEAASTTKGATAQMAQSWRGVGGSIRDVQKEAEKAAKFQQYLQDKYGRPGESAGQKKAEADRDRKKQEQDDAFMASRFAQGWAKDGEGKVISAVESEAQMNQRVAKLFGDGAIGMKEAIDAANIKIKLDEADQYGVANLPGNGEYYANLRREYARLEALVIASGKSGNGTAVTRPAQADAPKSSASGTSSGGSGISTGTGNGSGGGNQYVTYLTVDGTQRRADFKDAKSQSNVDDFLRQAVDAQRRAA</sequence>
<dbReference type="Proteomes" id="UP000239709">
    <property type="component" value="Chromosome"/>
</dbReference>
<feature type="compositionally biased region" description="Basic and acidic residues" evidence="1">
    <location>
        <begin position="893"/>
        <end position="908"/>
    </location>
</feature>
<dbReference type="KEGG" id="otk:C6570_01340"/>
<dbReference type="InterPro" id="IPR013491">
    <property type="entry name" value="Tape_meas_N"/>
</dbReference>
<evidence type="ECO:0000313" key="4">
    <source>
        <dbReference type="Proteomes" id="UP000239709"/>
    </source>
</evidence>
<dbReference type="Pfam" id="PF20155">
    <property type="entry name" value="TMP_3"/>
    <property type="match status" value="1"/>
</dbReference>
<evidence type="ECO:0000259" key="2">
    <source>
        <dbReference type="Pfam" id="PF20155"/>
    </source>
</evidence>
<feature type="compositionally biased region" description="Gly residues" evidence="1">
    <location>
        <begin position="1028"/>
        <end position="1046"/>
    </location>
</feature>
<dbReference type="RefSeq" id="WP_106701362.1">
    <property type="nucleotide sequence ID" value="NZ_CP027666.1"/>
</dbReference>
<keyword evidence="4" id="KW-1185">Reference proteome</keyword>
<proteinExistence type="predicted"/>
<feature type="domain" description="Tape measure protein N-terminal" evidence="2">
    <location>
        <begin position="89"/>
        <end position="283"/>
    </location>
</feature>
<feature type="region of interest" description="Disordered" evidence="1">
    <location>
        <begin position="1006"/>
        <end position="1049"/>
    </location>
</feature>
<feature type="region of interest" description="Disordered" evidence="1">
    <location>
        <begin position="885"/>
        <end position="908"/>
    </location>
</feature>
<dbReference type="NCBIfam" id="TIGR02675">
    <property type="entry name" value="tape_meas_nterm"/>
    <property type="match status" value="1"/>
</dbReference>
<accession>A0A2S0MAZ5</accession>
<reference evidence="3 4" key="1">
    <citation type="submission" date="2018-03" db="EMBL/GenBank/DDBJ databases">
        <title>Genome sequencing of Ottowia sp.</title>
        <authorList>
            <person name="Kim S.-J."/>
            <person name="Heo J."/>
            <person name="Kwon S.-W."/>
        </authorList>
    </citation>
    <scope>NUCLEOTIDE SEQUENCE [LARGE SCALE GENOMIC DNA]</scope>
    <source>
        <strain evidence="3 4">KADR8-3</strain>
    </source>
</reference>
<dbReference type="EMBL" id="CP027666">
    <property type="protein sequence ID" value="AVO33049.1"/>
    <property type="molecule type" value="Genomic_DNA"/>
</dbReference>
<evidence type="ECO:0000313" key="3">
    <source>
        <dbReference type="EMBL" id="AVO33049.1"/>
    </source>
</evidence>
<organism evidence="3 4">
    <name type="scientific">Ottowia oryzae</name>
    <dbReference type="NCBI Taxonomy" id="2109914"/>
    <lineage>
        <taxon>Bacteria</taxon>
        <taxon>Pseudomonadati</taxon>
        <taxon>Pseudomonadota</taxon>
        <taxon>Betaproteobacteria</taxon>
        <taxon>Burkholderiales</taxon>
        <taxon>Comamonadaceae</taxon>
        <taxon>Ottowia</taxon>
    </lineage>
</organism>
<evidence type="ECO:0000256" key="1">
    <source>
        <dbReference type="SAM" id="MobiDB-lite"/>
    </source>
</evidence>
<protein>
    <recommendedName>
        <fullName evidence="2">Tape measure protein N-terminal domain-containing protein</fullName>
    </recommendedName>
</protein>